<dbReference type="EMBL" id="CAEZYC010000017">
    <property type="protein sequence ID" value="CAB4704102.1"/>
    <property type="molecule type" value="Genomic_DNA"/>
</dbReference>
<evidence type="ECO:0000313" key="7">
    <source>
        <dbReference type="EMBL" id="CAB4816181.1"/>
    </source>
</evidence>
<evidence type="ECO:0000259" key="3">
    <source>
        <dbReference type="Pfam" id="PF01551"/>
    </source>
</evidence>
<accession>A0A6J5ZUY2</accession>
<dbReference type="Gene3D" id="2.70.70.10">
    <property type="entry name" value="Glucose Permease (Domain IIA)"/>
    <property type="match status" value="1"/>
</dbReference>
<protein>
    <submittedName>
        <fullName evidence="5">Unannotated protein</fullName>
    </submittedName>
</protein>
<dbReference type="PANTHER" id="PTHR45688:SF13">
    <property type="entry name" value="ALANINE--GLYOXYLATE AMINOTRANSFERASE 2-LIKE"/>
    <property type="match status" value="1"/>
</dbReference>
<dbReference type="InterPro" id="IPR002575">
    <property type="entry name" value="Aminoglycoside_PTrfase"/>
</dbReference>
<dbReference type="Pfam" id="PF01636">
    <property type="entry name" value="APH"/>
    <property type="match status" value="1"/>
</dbReference>
<organism evidence="5">
    <name type="scientific">freshwater metagenome</name>
    <dbReference type="NCBI Taxonomy" id="449393"/>
    <lineage>
        <taxon>unclassified sequences</taxon>
        <taxon>metagenomes</taxon>
        <taxon>ecological metagenomes</taxon>
    </lineage>
</organism>
<sequence length="980" mass="106681">MELELAREVAEKFFKKSGEIKVLAGERNPNFLVTTETGKYVLKIHSADEVSQIQIQQSALSTLEQLVKFQTPMTIPSLSGELLVEIGDGKFARMLNWIDGDLWSQSQGIGENQKAQLGRLIATVDLKLAGVDCADFRTTLDKPFGWNALQASELVADIALIKDVELRDQVSTIFDRITNATLAKVLALPHQLIHNDANDNNVVVSNGAVSGLIDFGDLIYAPRVCGLAVGCAYQLDANDPVASIYSIVRGYHEVSALSADELEVLFDLICLRVATSVVMAHKQLAADPGNEYLSISQDFFRSLLPALTSVSDRLSHYRLRNACGYEAHPDSRHVRQWLATTDAKISDVVMPPFADAKKIWLDWSGENKNIARSWEAIEAEMKSTGADVAIGHYCEDRNVYESDFFVDEGKESRTVHLAVDLFAPAGTPVYAALDGKVFLFHDNTAHLDNGPMIVLEHQTDQGVKFHTLYAHLSRASLDGLSVGKEIKAGQQIATMGTEEVNVGWPPHTHFQIIMDLCDMAHDIWGVAAVSELPVWRSMCPNPNLILRIPEGTDVHAHMKTETLAQEREVVLSRALSLNFQKHLEIVSGKGAYLYDRAGGKYLDLVNNVAHLGHSHPRVVAAAHKQMLTLNTNTRYYNQNAIEYARALAGTLPDPLSVVFFVNSGSEANDLALRLARTHTKAKGMMVLEHAYHGHVTSIVDISPYKFNGPGGEGCPDHVRVAPIPDAYKGIHRGEGSGEKYAADFAKTLETLDQPLCAFISESIVSSGGQVPLAPGFLKQAFATTRAAGGLCISDEVQIGMGRMGKTFWGFELHDVVPDIVTIGKPLGSGHPLAAVVTTPEIANSFITGMEYFNTFGGNPVSAAIGQTVLDVIVDESLQRNALNVGNYLMNGVRDLGKSIESIGDVRGSGLFIGVEFVTDRASQSPGTQITKDLIEFARENGVFLSSDGPADNVLKIKPPMIIGKAEVDIFLDILARGLRA</sequence>
<evidence type="ECO:0000256" key="2">
    <source>
        <dbReference type="ARBA" id="ARBA00022898"/>
    </source>
</evidence>
<proteinExistence type="inferred from homology"/>
<evidence type="ECO:0000313" key="5">
    <source>
        <dbReference type="EMBL" id="CAB4345039.1"/>
    </source>
</evidence>
<dbReference type="InterPro" id="IPR011009">
    <property type="entry name" value="Kinase-like_dom_sf"/>
</dbReference>
<dbReference type="EMBL" id="CAESAD010000016">
    <property type="protein sequence ID" value="CAB4345039.1"/>
    <property type="molecule type" value="Genomic_DNA"/>
</dbReference>
<dbReference type="Pfam" id="PF00202">
    <property type="entry name" value="Aminotran_3"/>
    <property type="match status" value="1"/>
</dbReference>
<gene>
    <name evidence="6" type="ORF">UFOPK2648_00486</name>
    <name evidence="7" type="ORF">UFOPK3037_01691</name>
    <name evidence="8" type="ORF">UFOPK3278_00518</name>
    <name evidence="5" type="ORF">UFOPK3925_01478</name>
    <name evidence="9" type="ORF">UFOPK4097_01025</name>
</gene>
<dbReference type="InterPro" id="IPR015421">
    <property type="entry name" value="PyrdxlP-dep_Trfase_major"/>
</dbReference>
<dbReference type="GO" id="GO:0005739">
    <property type="term" value="C:mitochondrion"/>
    <property type="evidence" value="ECO:0007669"/>
    <property type="project" value="TreeGrafter"/>
</dbReference>
<dbReference type="Gene3D" id="3.90.1200.10">
    <property type="match status" value="1"/>
</dbReference>
<dbReference type="PANTHER" id="PTHR45688">
    <property type="match status" value="1"/>
</dbReference>
<dbReference type="Gene3D" id="3.30.200.20">
    <property type="entry name" value="Phosphorylase Kinase, domain 1"/>
    <property type="match status" value="1"/>
</dbReference>
<dbReference type="EMBL" id="CAFBIX010000013">
    <property type="protein sequence ID" value="CAB4847116.1"/>
    <property type="molecule type" value="Genomic_DNA"/>
</dbReference>
<evidence type="ECO:0000313" key="6">
    <source>
        <dbReference type="EMBL" id="CAB4704102.1"/>
    </source>
</evidence>
<evidence type="ECO:0000313" key="8">
    <source>
        <dbReference type="EMBL" id="CAB4847116.1"/>
    </source>
</evidence>
<dbReference type="CDD" id="cd00610">
    <property type="entry name" value="OAT_like"/>
    <property type="match status" value="1"/>
</dbReference>
<feature type="domain" description="M23ase beta-sheet core" evidence="3">
    <location>
        <begin position="415"/>
        <end position="513"/>
    </location>
</feature>
<dbReference type="InterPro" id="IPR015422">
    <property type="entry name" value="PyrdxlP-dep_Trfase_small"/>
</dbReference>
<dbReference type="InterPro" id="IPR005814">
    <property type="entry name" value="Aminotrans_3"/>
</dbReference>
<reference evidence="5" key="1">
    <citation type="submission" date="2020-05" db="EMBL/GenBank/DDBJ databases">
        <authorList>
            <person name="Chiriac C."/>
            <person name="Salcher M."/>
            <person name="Ghai R."/>
            <person name="Kavagutti S V."/>
        </authorList>
    </citation>
    <scope>NUCLEOTIDE SEQUENCE</scope>
</reference>
<dbReference type="AlphaFoldDB" id="A0A6J5ZUY2"/>
<dbReference type="InterPro" id="IPR016047">
    <property type="entry name" value="M23ase_b-sheet_dom"/>
</dbReference>
<dbReference type="PROSITE" id="PS00600">
    <property type="entry name" value="AA_TRANSFER_CLASS_3"/>
    <property type="match status" value="1"/>
</dbReference>
<dbReference type="GO" id="GO:0030170">
    <property type="term" value="F:pyridoxal phosphate binding"/>
    <property type="evidence" value="ECO:0007669"/>
    <property type="project" value="InterPro"/>
</dbReference>
<dbReference type="InterPro" id="IPR015424">
    <property type="entry name" value="PyrdxlP-dep_Trfase"/>
</dbReference>
<evidence type="ECO:0000259" key="4">
    <source>
        <dbReference type="Pfam" id="PF01636"/>
    </source>
</evidence>
<name>A0A6J5ZUY2_9ZZZZ</name>
<feature type="domain" description="Aminoglycoside phosphotransferase" evidence="4">
    <location>
        <begin position="23"/>
        <end position="252"/>
    </location>
</feature>
<dbReference type="Gene3D" id="3.90.1150.10">
    <property type="entry name" value="Aspartate Aminotransferase, domain 1"/>
    <property type="match status" value="1"/>
</dbReference>
<dbReference type="EMBL" id="CAFBPK010000016">
    <property type="protein sequence ID" value="CAB5022574.1"/>
    <property type="molecule type" value="Genomic_DNA"/>
</dbReference>
<dbReference type="GO" id="GO:0008483">
    <property type="term" value="F:transaminase activity"/>
    <property type="evidence" value="ECO:0007669"/>
    <property type="project" value="InterPro"/>
</dbReference>
<evidence type="ECO:0000256" key="1">
    <source>
        <dbReference type="ARBA" id="ARBA00008954"/>
    </source>
</evidence>
<dbReference type="SUPFAM" id="SSF53383">
    <property type="entry name" value="PLP-dependent transferases"/>
    <property type="match status" value="1"/>
</dbReference>
<keyword evidence="2" id="KW-0663">Pyridoxal phosphate</keyword>
<dbReference type="SUPFAM" id="SSF51261">
    <property type="entry name" value="Duplicated hybrid motif"/>
    <property type="match status" value="1"/>
</dbReference>
<comment type="similarity">
    <text evidence="1">Belongs to the class-III pyridoxal-phosphate-dependent aminotransferase family.</text>
</comment>
<dbReference type="EMBL" id="CAFAAO010000039">
    <property type="protein sequence ID" value="CAB4816181.1"/>
    <property type="molecule type" value="Genomic_DNA"/>
</dbReference>
<dbReference type="Gene3D" id="3.40.640.10">
    <property type="entry name" value="Type I PLP-dependent aspartate aminotransferase-like (Major domain)"/>
    <property type="match status" value="1"/>
</dbReference>
<dbReference type="Pfam" id="PF01551">
    <property type="entry name" value="Peptidase_M23"/>
    <property type="match status" value="1"/>
</dbReference>
<dbReference type="InterPro" id="IPR011055">
    <property type="entry name" value="Dup_hybrid_motif"/>
</dbReference>
<dbReference type="InterPro" id="IPR049704">
    <property type="entry name" value="Aminotrans_3_PPA_site"/>
</dbReference>
<evidence type="ECO:0000313" key="9">
    <source>
        <dbReference type="EMBL" id="CAB5022574.1"/>
    </source>
</evidence>
<dbReference type="SUPFAM" id="SSF56112">
    <property type="entry name" value="Protein kinase-like (PK-like)"/>
    <property type="match status" value="1"/>
</dbReference>
<dbReference type="CDD" id="cd12797">
    <property type="entry name" value="M23_peptidase"/>
    <property type="match status" value="1"/>
</dbReference>